<evidence type="ECO:0000313" key="2">
    <source>
        <dbReference type="EMBL" id="KAF6108453.1"/>
    </source>
</evidence>
<accession>A0A834A5G5</accession>
<dbReference type="GO" id="GO:0003743">
    <property type="term" value="F:translation initiation factor activity"/>
    <property type="evidence" value="ECO:0007669"/>
    <property type="project" value="UniProtKB-KW"/>
</dbReference>
<sequence length="129" mass="14467">MTETAGGLLSDQSGKKQVPGDVLMTGRMTGQKSGIRLVVCLRQPFPETGKETETERETEKEKGRRRRPRGELRKIGSLFVVLRTRLMRMGGLQCDVKSQSDGLRLLSHVGLVPSKDYYTCASTNLNWIR</sequence>
<evidence type="ECO:0000313" key="3">
    <source>
        <dbReference type="Proteomes" id="UP000664940"/>
    </source>
</evidence>
<evidence type="ECO:0000256" key="1">
    <source>
        <dbReference type="SAM" id="MobiDB-lite"/>
    </source>
</evidence>
<feature type="region of interest" description="Disordered" evidence="1">
    <location>
        <begin position="46"/>
        <end position="70"/>
    </location>
</feature>
<organism evidence="2 3">
    <name type="scientific">Phyllostomus discolor</name>
    <name type="common">pale spear-nosed bat</name>
    <dbReference type="NCBI Taxonomy" id="89673"/>
    <lineage>
        <taxon>Eukaryota</taxon>
        <taxon>Metazoa</taxon>
        <taxon>Chordata</taxon>
        <taxon>Craniata</taxon>
        <taxon>Vertebrata</taxon>
        <taxon>Euteleostomi</taxon>
        <taxon>Mammalia</taxon>
        <taxon>Eutheria</taxon>
        <taxon>Laurasiatheria</taxon>
        <taxon>Chiroptera</taxon>
        <taxon>Yangochiroptera</taxon>
        <taxon>Phyllostomidae</taxon>
        <taxon>Phyllostominae</taxon>
        <taxon>Phyllostomus</taxon>
    </lineage>
</organism>
<feature type="region of interest" description="Disordered" evidence="1">
    <location>
        <begin position="1"/>
        <end position="26"/>
    </location>
</feature>
<protein>
    <submittedName>
        <fullName evidence="2">Eukaryotic translation initiation factor 3 subunit A</fullName>
    </submittedName>
</protein>
<dbReference type="AlphaFoldDB" id="A0A834A5G5"/>
<dbReference type="Proteomes" id="UP000664940">
    <property type="component" value="Unassembled WGS sequence"/>
</dbReference>
<comment type="caution">
    <text evidence="2">The sequence shown here is derived from an EMBL/GenBank/DDBJ whole genome shotgun (WGS) entry which is preliminary data.</text>
</comment>
<proteinExistence type="predicted"/>
<feature type="compositionally biased region" description="Basic and acidic residues" evidence="1">
    <location>
        <begin position="48"/>
        <end position="62"/>
    </location>
</feature>
<gene>
    <name evidence="2" type="ORF">HJG60_004340</name>
</gene>
<dbReference type="EMBL" id="JABVXQ010000005">
    <property type="protein sequence ID" value="KAF6108453.1"/>
    <property type="molecule type" value="Genomic_DNA"/>
</dbReference>
<reference evidence="2 3" key="1">
    <citation type="journal article" date="2020" name="Nature">
        <title>Six reference-quality genomes reveal evolution of bat adaptations.</title>
        <authorList>
            <person name="Jebb D."/>
            <person name="Huang Z."/>
            <person name="Pippel M."/>
            <person name="Hughes G.M."/>
            <person name="Lavrichenko K."/>
            <person name="Devanna P."/>
            <person name="Winkler S."/>
            <person name="Jermiin L.S."/>
            <person name="Skirmuntt E.C."/>
            <person name="Katzourakis A."/>
            <person name="Burkitt-Gray L."/>
            <person name="Ray D.A."/>
            <person name="Sullivan K.A.M."/>
            <person name="Roscito J.G."/>
            <person name="Kirilenko B.M."/>
            <person name="Davalos L.M."/>
            <person name="Corthals A.P."/>
            <person name="Power M.L."/>
            <person name="Jones G."/>
            <person name="Ransome R.D."/>
            <person name="Dechmann D.K.N."/>
            <person name="Locatelli A.G."/>
            <person name="Puechmaille S.J."/>
            <person name="Fedrigo O."/>
            <person name="Jarvis E.D."/>
            <person name="Hiller M."/>
            <person name="Vernes S.C."/>
            <person name="Myers E.W."/>
            <person name="Teeling E.C."/>
        </authorList>
    </citation>
    <scope>NUCLEOTIDE SEQUENCE [LARGE SCALE GENOMIC DNA]</scope>
    <source>
        <strain evidence="2">Bat1K_MPI-CBG_1</strain>
    </source>
</reference>
<keyword evidence="2" id="KW-0648">Protein biosynthesis</keyword>
<name>A0A834A5G5_9CHIR</name>
<keyword evidence="2" id="KW-0396">Initiation factor</keyword>